<evidence type="ECO:0000256" key="1">
    <source>
        <dbReference type="SAM" id="MobiDB-lite"/>
    </source>
</evidence>
<dbReference type="EMBL" id="JAGRRH010000022">
    <property type="protein sequence ID" value="KAG7345069.1"/>
    <property type="molecule type" value="Genomic_DNA"/>
</dbReference>
<feature type="compositionally biased region" description="Acidic residues" evidence="1">
    <location>
        <begin position="99"/>
        <end position="115"/>
    </location>
</feature>
<dbReference type="AlphaFoldDB" id="A0A9K3KL28"/>
<comment type="caution">
    <text evidence="3">The sequence shown here is derived from an EMBL/GenBank/DDBJ whole genome shotgun (WGS) entry which is preliminary data.</text>
</comment>
<organism evidence="3 4">
    <name type="scientific">Nitzschia inconspicua</name>
    <dbReference type="NCBI Taxonomy" id="303405"/>
    <lineage>
        <taxon>Eukaryota</taxon>
        <taxon>Sar</taxon>
        <taxon>Stramenopiles</taxon>
        <taxon>Ochrophyta</taxon>
        <taxon>Bacillariophyta</taxon>
        <taxon>Bacillariophyceae</taxon>
        <taxon>Bacillariophycidae</taxon>
        <taxon>Bacillariales</taxon>
        <taxon>Bacillariaceae</taxon>
        <taxon>Nitzschia</taxon>
    </lineage>
</organism>
<reference evidence="3" key="1">
    <citation type="journal article" date="2021" name="Sci. Rep.">
        <title>Diploid genomic architecture of Nitzschia inconspicua, an elite biomass production diatom.</title>
        <authorList>
            <person name="Oliver A."/>
            <person name="Podell S."/>
            <person name="Pinowska A."/>
            <person name="Traller J.C."/>
            <person name="Smith S.R."/>
            <person name="McClure R."/>
            <person name="Beliaev A."/>
            <person name="Bohutskyi P."/>
            <person name="Hill E.A."/>
            <person name="Rabines A."/>
            <person name="Zheng H."/>
            <person name="Allen L.Z."/>
            <person name="Kuo A."/>
            <person name="Grigoriev I.V."/>
            <person name="Allen A.E."/>
            <person name="Hazlebeck D."/>
            <person name="Allen E.E."/>
        </authorList>
    </citation>
    <scope>NUCLEOTIDE SEQUENCE</scope>
    <source>
        <strain evidence="3">Hildebrandi</strain>
    </source>
</reference>
<feature type="region of interest" description="Disordered" evidence="1">
    <location>
        <begin position="96"/>
        <end position="117"/>
    </location>
</feature>
<keyword evidence="4" id="KW-1185">Reference proteome</keyword>
<evidence type="ECO:0000313" key="4">
    <source>
        <dbReference type="Proteomes" id="UP000693970"/>
    </source>
</evidence>
<reference evidence="3" key="2">
    <citation type="submission" date="2021-04" db="EMBL/GenBank/DDBJ databases">
        <authorList>
            <person name="Podell S."/>
        </authorList>
    </citation>
    <scope>NUCLEOTIDE SEQUENCE</scope>
    <source>
        <strain evidence="3">Hildebrandi</strain>
    </source>
</reference>
<dbReference type="PROSITE" id="PS51747">
    <property type="entry name" value="CYT_DCMP_DEAMINASES_2"/>
    <property type="match status" value="1"/>
</dbReference>
<proteinExistence type="predicted"/>
<name>A0A9K3KL28_9STRA</name>
<evidence type="ECO:0000313" key="3">
    <source>
        <dbReference type="EMBL" id="KAG7345069.1"/>
    </source>
</evidence>
<dbReference type="OrthoDB" id="252265at2759"/>
<evidence type="ECO:0000259" key="2">
    <source>
        <dbReference type="PROSITE" id="PS51747"/>
    </source>
</evidence>
<feature type="domain" description="CMP/dCMP-type deaminase" evidence="2">
    <location>
        <begin position="153"/>
        <end position="290"/>
    </location>
</feature>
<sequence length="761" mass="83844">MKDNRNLSRRNSVPSVGCMLLMALAFSTTTRTVSSFLNQPFGTSKIHSRQHPRFSYQLLAEFEPSGGTSSSELELGFADTYQEVEQDSVVDNQVAADESQIEEEENEETMEEEDVEKDKEFVFPPSSAYFWSVEENLESPDKETLTIDQQQLLADESFMRMAIDIAGEERGPTSAYPNPTVGAVLVADDGRVLAKGKSSYAKDAIRDVLENAGLTATPLREWCITWPSSMKFRNDLAAATLYITLEPDAERRGQAFPPLTQLIELSGISRIVIGAASPIPEKATKGAQVLHQAGLDVTMGLILAEECQSLISLYTDRVLSKLQSMARKHRQYFNRPLGFLHCSVVDSSDLEAFAQHGNAFGKSFGGQMLSERNFGSYEFAPPPEQIWADDEGSEFNELDYLANMEFDEDEEEAMISLDFEEENPQERLSGVSMMPWYEQVDAVIATFPHAGYNGPMEENDTVMSRLNGLKWLATYGNDLPAGVERILVMDATDLDDLPLSNDDPNLPHGVDVEAFWKGEGRRPARVLLRKGKSTQAEAAAKAAAAAAQAAAKAAQAAKDAIETGEAELAAEAAMEYQAAALASTELIQLELTKMMEQKQKLQDFGVVVETLDGEDPIHVMKHIGERSGYDSVVWRAGCWGQKGVKSILDGAFQWVSAHLAVDATGGKFWQQMLAERAVQGACGPESRVKVFASEGDISLEFCDAPEADSDCVLSVDGRPVRHVRLDCRVALVDSARPREFVIAPTKRLDKKIIEEEAPWFL</sequence>
<dbReference type="InterPro" id="IPR002125">
    <property type="entry name" value="CMP_dCMP_dom"/>
</dbReference>
<gene>
    <name evidence="3" type="ORF">IV203_032600</name>
</gene>
<accession>A0A9K3KL28</accession>
<protein>
    <submittedName>
        <fullName evidence="3">Riboflavin biosynthesis protein RibD</fullName>
    </submittedName>
</protein>
<dbReference type="Proteomes" id="UP000693970">
    <property type="component" value="Unassembled WGS sequence"/>
</dbReference>